<evidence type="ECO:0000259" key="2">
    <source>
        <dbReference type="PROSITE" id="PS50017"/>
    </source>
</evidence>
<dbReference type="SMART" id="SM00005">
    <property type="entry name" value="DEATH"/>
    <property type="match status" value="1"/>
</dbReference>
<accession>A0A8J9ZLG2</accession>
<dbReference type="GO" id="GO:0042981">
    <property type="term" value="P:regulation of apoptotic process"/>
    <property type="evidence" value="ECO:0007669"/>
    <property type="project" value="InterPro"/>
</dbReference>
<dbReference type="SUPFAM" id="SSF47986">
    <property type="entry name" value="DEATH domain"/>
    <property type="match status" value="2"/>
</dbReference>
<dbReference type="InterPro" id="IPR011029">
    <property type="entry name" value="DEATH-like_dom_sf"/>
</dbReference>
<sequence>MAETRHDLYLRISQDLSDEESRDLRVYIKSKRLLPARGLERMDPQEIFVKLEQKGKLKKGDLSLLVDLMTKINREDFAEEAKQVDDQGRKDLPGDSEHTSGSSDKESPVPPAKRRRVSQRSVDKYFFFIKKRVSTGWKDLADCLGLGWEDVKNISGRNPDDQSRCRDMLEVWQGQEGNAATLEVLMEALSEAGLQKVVDGLKKKYPGISAFGRK</sequence>
<feature type="domain" description="Death" evidence="2">
    <location>
        <begin position="137"/>
        <end position="205"/>
    </location>
</feature>
<proteinExistence type="predicted"/>
<name>A0A8J9ZLG2_BRALA</name>
<dbReference type="PANTHER" id="PTHR15077:SF9">
    <property type="entry name" value="C-TERMINAL OF ROC (COR) DOMAIN-CONTAINING PROTEIN"/>
    <property type="match status" value="1"/>
</dbReference>
<dbReference type="InterPro" id="IPR001875">
    <property type="entry name" value="DED_dom"/>
</dbReference>
<reference evidence="4" key="1">
    <citation type="submission" date="2022-01" db="EMBL/GenBank/DDBJ databases">
        <authorList>
            <person name="Braso-Vives M."/>
        </authorList>
    </citation>
    <scope>NUCLEOTIDE SEQUENCE</scope>
</reference>
<dbReference type="CDD" id="cd00045">
    <property type="entry name" value="DED"/>
    <property type="match status" value="1"/>
</dbReference>
<feature type="region of interest" description="Disordered" evidence="1">
    <location>
        <begin position="79"/>
        <end position="117"/>
    </location>
</feature>
<dbReference type="PROSITE" id="PS50168">
    <property type="entry name" value="DED"/>
    <property type="match status" value="1"/>
</dbReference>
<dbReference type="AlphaFoldDB" id="A0A8J9ZLG2"/>
<dbReference type="Pfam" id="PF00531">
    <property type="entry name" value="Death"/>
    <property type="match status" value="1"/>
</dbReference>
<feature type="domain" description="DED" evidence="3">
    <location>
        <begin position="4"/>
        <end position="83"/>
    </location>
</feature>
<evidence type="ECO:0000259" key="3">
    <source>
        <dbReference type="PROSITE" id="PS50168"/>
    </source>
</evidence>
<dbReference type="OrthoDB" id="100767at2759"/>
<protein>
    <submittedName>
        <fullName evidence="4">Hypp1521 protein</fullName>
    </submittedName>
</protein>
<dbReference type="PANTHER" id="PTHR15077">
    <property type="entry name" value="FAS-ASSOCIATING DEATH DOMAIN-CONTAINING PROTEIN FADD"/>
    <property type="match status" value="1"/>
</dbReference>
<organism evidence="4 5">
    <name type="scientific">Branchiostoma lanceolatum</name>
    <name type="common">Common lancelet</name>
    <name type="synonym">Amphioxus lanceolatum</name>
    <dbReference type="NCBI Taxonomy" id="7740"/>
    <lineage>
        <taxon>Eukaryota</taxon>
        <taxon>Metazoa</taxon>
        <taxon>Chordata</taxon>
        <taxon>Cephalochordata</taxon>
        <taxon>Leptocardii</taxon>
        <taxon>Amphioxiformes</taxon>
        <taxon>Branchiostomatidae</taxon>
        <taxon>Branchiostoma</taxon>
    </lineage>
</organism>
<dbReference type="CDD" id="cd01670">
    <property type="entry name" value="Death"/>
    <property type="match status" value="1"/>
</dbReference>
<keyword evidence="5" id="KW-1185">Reference proteome</keyword>
<evidence type="ECO:0000256" key="1">
    <source>
        <dbReference type="SAM" id="MobiDB-lite"/>
    </source>
</evidence>
<dbReference type="GO" id="GO:0007165">
    <property type="term" value="P:signal transduction"/>
    <property type="evidence" value="ECO:0007669"/>
    <property type="project" value="InterPro"/>
</dbReference>
<dbReference type="EMBL" id="OV696687">
    <property type="protein sequence ID" value="CAH1255373.1"/>
    <property type="molecule type" value="Genomic_DNA"/>
</dbReference>
<gene>
    <name evidence="4" type="primary">Hypp1521</name>
    <name evidence="4" type="ORF">BLAG_LOCUS14455</name>
</gene>
<evidence type="ECO:0000313" key="5">
    <source>
        <dbReference type="Proteomes" id="UP000838412"/>
    </source>
</evidence>
<dbReference type="InterPro" id="IPR000488">
    <property type="entry name" value="Death_dom"/>
</dbReference>
<dbReference type="Proteomes" id="UP000838412">
    <property type="component" value="Chromosome 2"/>
</dbReference>
<feature type="compositionally biased region" description="Basic and acidic residues" evidence="1">
    <location>
        <begin position="79"/>
        <end position="107"/>
    </location>
</feature>
<dbReference type="Pfam" id="PF01335">
    <property type="entry name" value="DED"/>
    <property type="match status" value="1"/>
</dbReference>
<dbReference type="Gene3D" id="1.10.533.10">
    <property type="entry name" value="Death Domain, Fas"/>
    <property type="match status" value="2"/>
</dbReference>
<dbReference type="InterPro" id="IPR016729">
    <property type="entry name" value="FADD"/>
</dbReference>
<evidence type="ECO:0000313" key="4">
    <source>
        <dbReference type="EMBL" id="CAH1255373.1"/>
    </source>
</evidence>
<dbReference type="PROSITE" id="PS50017">
    <property type="entry name" value="DEATH_DOMAIN"/>
    <property type="match status" value="1"/>
</dbReference>